<evidence type="ECO:0000313" key="1">
    <source>
        <dbReference type="EMBL" id="CRZ05853.1"/>
    </source>
</evidence>
<name>A0A0H5QV44_9EUKA</name>
<protein>
    <submittedName>
        <fullName evidence="1">Uncharacterized protein</fullName>
    </submittedName>
</protein>
<dbReference type="InterPro" id="IPR036322">
    <property type="entry name" value="WD40_repeat_dom_sf"/>
</dbReference>
<dbReference type="SUPFAM" id="SSF50978">
    <property type="entry name" value="WD40 repeat-like"/>
    <property type="match status" value="1"/>
</dbReference>
<dbReference type="EMBL" id="HACM01005411">
    <property type="protein sequence ID" value="CRZ05853.1"/>
    <property type="molecule type" value="Transcribed_RNA"/>
</dbReference>
<reference evidence="1" key="1">
    <citation type="submission" date="2015-04" db="EMBL/GenBank/DDBJ databases">
        <title>The genome sequence of the plant pathogenic Rhizarian Plasmodiophora brassicae reveals insights in its biotrophic life cycle and the origin of chitin synthesis.</title>
        <authorList>
            <person name="Schwelm A."/>
            <person name="Fogelqvist J."/>
            <person name="Knaust A."/>
            <person name="Julke S."/>
            <person name="Lilja T."/>
            <person name="Dhandapani V."/>
            <person name="Bonilla-Rosso G."/>
            <person name="Karlsson M."/>
            <person name="Shevchenko A."/>
            <person name="Choi S.R."/>
            <person name="Kim H.G."/>
            <person name="Park J.Y."/>
            <person name="Lim Y.P."/>
            <person name="Ludwig-Muller J."/>
            <person name="Dixelius C."/>
        </authorList>
    </citation>
    <scope>NUCLEOTIDE SEQUENCE</scope>
    <source>
        <tissue evidence="1">Potato root galls</tissue>
    </source>
</reference>
<proteinExistence type="predicted"/>
<sequence>MSHIRAFTLPESAQVDLLHITGSARMIVASHCTIYLYTCNARLLRTLDWQFPITCITSNRLGDFIVIGGRGSSRVTIHSFCEMDLIQEIDIHSRTLAPGVFSQAMDISLKENTLVIAMSDQSVLILSLPTNHEQNATLVGSTFEAVQDIAHNAMDGLLDTMESPLAVTKQALSQANTQIVDVLDRGAGNVDVATSNIWSSLSKAKGKFFGGPKQHS</sequence>
<organism evidence="1">
    <name type="scientific">Spongospora subterranea</name>
    <dbReference type="NCBI Taxonomy" id="70186"/>
    <lineage>
        <taxon>Eukaryota</taxon>
        <taxon>Sar</taxon>
        <taxon>Rhizaria</taxon>
        <taxon>Endomyxa</taxon>
        <taxon>Phytomyxea</taxon>
        <taxon>Plasmodiophorida</taxon>
        <taxon>Plasmodiophoridae</taxon>
        <taxon>Spongospora</taxon>
    </lineage>
</organism>
<dbReference type="AlphaFoldDB" id="A0A0H5QV44"/>
<accession>A0A0H5QV44</accession>